<name>A0A974Y0K1_9GAMM</name>
<sequence length="127" mass="13627">MNRLTAMYKDLLFLNGHVADPQLAVSLTAPSTAHATPRTGSTVGNTPVSTPWSTAMNFFKSLMYLGGLESADLRLEDDASPFRPTYGNRVASEAVFGKRAAQPAARERRASTDRRATPTSALPAGCR</sequence>
<feature type="compositionally biased region" description="Basic and acidic residues" evidence="1">
    <location>
        <begin position="105"/>
        <end position="116"/>
    </location>
</feature>
<dbReference type="KEGG" id="lsf:I8J32_004690"/>
<evidence type="ECO:0000313" key="3">
    <source>
        <dbReference type="Proteomes" id="UP000639274"/>
    </source>
</evidence>
<organism evidence="2 3">
    <name type="scientific">Agrilutibacter solisilvae</name>
    <dbReference type="NCBI Taxonomy" id="2763317"/>
    <lineage>
        <taxon>Bacteria</taxon>
        <taxon>Pseudomonadati</taxon>
        <taxon>Pseudomonadota</taxon>
        <taxon>Gammaproteobacteria</taxon>
        <taxon>Lysobacterales</taxon>
        <taxon>Lysobacteraceae</taxon>
        <taxon>Agrilutibacter</taxon>
    </lineage>
</organism>
<keyword evidence="3" id="KW-1185">Reference proteome</keyword>
<dbReference type="EMBL" id="CP071518">
    <property type="protein sequence ID" value="QSX79196.1"/>
    <property type="molecule type" value="Genomic_DNA"/>
</dbReference>
<dbReference type="RefSeq" id="WP_200614784.1">
    <property type="nucleotide sequence ID" value="NZ_CP071518.1"/>
</dbReference>
<evidence type="ECO:0000313" key="2">
    <source>
        <dbReference type="EMBL" id="QSX79196.1"/>
    </source>
</evidence>
<gene>
    <name evidence="2" type="ORF">I8J32_004690</name>
</gene>
<accession>A0A974Y0K1</accession>
<protein>
    <submittedName>
        <fullName evidence="2">Uncharacterized protein</fullName>
    </submittedName>
</protein>
<dbReference type="Proteomes" id="UP000639274">
    <property type="component" value="Chromosome"/>
</dbReference>
<reference evidence="2 3" key="1">
    <citation type="submission" date="2021-03" db="EMBL/GenBank/DDBJ databases">
        <title>Lysobacter sp. nov. isolated from soil of gangwondo yeongwol, south Korea.</title>
        <authorList>
            <person name="Kim K.R."/>
            <person name="Kim K.H."/>
            <person name="Jeon C.O."/>
        </authorList>
    </citation>
    <scope>NUCLEOTIDE SEQUENCE [LARGE SCALE GENOMIC DNA]</scope>
    <source>
        <strain evidence="2 3">R19</strain>
    </source>
</reference>
<proteinExistence type="predicted"/>
<feature type="region of interest" description="Disordered" evidence="1">
    <location>
        <begin position="96"/>
        <end position="127"/>
    </location>
</feature>
<dbReference type="AlphaFoldDB" id="A0A974Y0K1"/>
<evidence type="ECO:0000256" key="1">
    <source>
        <dbReference type="SAM" id="MobiDB-lite"/>
    </source>
</evidence>